<dbReference type="STRING" id="77586.A0A0D9XEA8"/>
<dbReference type="SUPFAM" id="SSF48264">
    <property type="entry name" value="Cytochrome P450"/>
    <property type="match status" value="1"/>
</dbReference>
<keyword evidence="12" id="KW-1185">Reference proteome</keyword>
<dbReference type="PRINTS" id="PR00385">
    <property type="entry name" value="P450"/>
</dbReference>
<evidence type="ECO:0000256" key="8">
    <source>
        <dbReference type="PIRSR" id="PIRSR602401-1"/>
    </source>
</evidence>
<keyword evidence="5" id="KW-1133">Transmembrane helix</keyword>
<dbReference type="GO" id="GO:0020037">
    <property type="term" value="F:heme binding"/>
    <property type="evidence" value="ECO:0007669"/>
    <property type="project" value="InterPro"/>
</dbReference>
<dbReference type="GO" id="GO:0051502">
    <property type="term" value="P:diterpene phytoalexin biosynthetic process"/>
    <property type="evidence" value="ECO:0007669"/>
    <property type="project" value="UniProtKB-ARBA"/>
</dbReference>
<name>A0A0D9XEA8_9ORYZ</name>
<keyword evidence="7 8" id="KW-0408">Iron</keyword>
<feature type="signal peptide" evidence="10">
    <location>
        <begin position="1"/>
        <end position="15"/>
    </location>
</feature>
<dbReference type="InterPro" id="IPR036396">
    <property type="entry name" value="Cyt_P450_sf"/>
</dbReference>
<feature type="binding site" description="axial binding residue" evidence="8">
    <location>
        <position position="453"/>
    </location>
    <ligand>
        <name>heme</name>
        <dbReference type="ChEBI" id="CHEBI:30413"/>
    </ligand>
    <ligandPart>
        <name>Fe</name>
        <dbReference type="ChEBI" id="CHEBI:18248"/>
    </ligandPart>
</feature>
<comment type="similarity">
    <text evidence="1 9">Belongs to the cytochrome P450 family.</text>
</comment>
<organism evidence="11 12">
    <name type="scientific">Leersia perrieri</name>
    <dbReference type="NCBI Taxonomy" id="77586"/>
    <lineage>
        <taxon>Eukaryota</taxon>
        <taxon>Viridiplantae</taxon>
        <taxon>Streptophyta</taxon>
        <taxon>Embryophyta</taxon>
        <taxon>Tracheophyta</taxon>
        <taxon>Spermatophyta</taxon>
        <taxon>Magnoliopsida</taxon>
        <taxon>Liliopsida</taxon>
        <taxon>Poales</taxon>
        <taxon>Poaceae</taxon>
        <taxon>BOP clade</taxon>
        <taxon>Oryzoideae</taxon>
        <taxon>Oryzeae</taxon>
        <taxon>Oryzinae</taxon>
        <taxon>Leersia</taxon>
    </lineage>
</organism>
<dbReference type="Gene3D" id="1.10.630.10">
    <property type="entry name" value="Cytochrome P450"/>
    <property type="match status" value="1"/>
</dbReference>
<dbReference type="Pfam" id="PF00067">
    <property type="entry name" value="p450"/>
    <property type="match status" value="1"/>
</dbReference>
<dbReference type="EnsemblPlants" id="LPERR09G08730.1">
    <property type="protein sequence ID" value="LPERR09G08730.1"/>
    <property type="gene ID" value="LPERR09G08730"/>
</dbReference>
<evidence type="ECO:0000256" key="9">
    <source>
        <dbReference type="RuleBase" id="RU000461"/>
    </source>
</evidence>
<dbReference type="PANTHER" id="PTHR47950">
    <property type="entry name" value="CYTOCHROME P450, FAMILY 76, SUBFAMILY C, POLYPEPTIDE 5-RELATED"/>
    <property type="match status" value="1"/>
</dbReference>
<keyword evidence="2" id="KW-0812">Transmembrane</keyword>
<sequence>MEASTILWLIYVSLASCLLYKVFVSNKNNNPKATSSGDRRRPPGPAPLFLLGNILDLKGEEPHLALADLAAKHGPVMSLKLGTTNAIVASSSAAARDVLQRYDHLLAARAVSDAGRALGNHEQSIIWLPGNSALWKRLRAVCTNHLFSARGLDATRAVREAKVRELVGYLSDRHGGGEDSVVDVGRVVFSAVLNLVSNVLFSEDVAELSSDRAHEMEMLVRNAVEEVTKPNLSDLFPVLAALDLQGRRRRTAVYISRFHDFFDEIISRRRQNAGGERKEDFLDVLLQLHSVDQLSLETIKSFLLDLFAAGTDTNSITVEWAMAELLRNPSAMSKARAELRDALGTKRHPDESDIGRLPYLSAVVMETMRLHPPSPLLMPHEAIADGASVGGYAVPKGAKVIVNVWSIMRDPATWARPEEFEPDRFFVGGADASSFRGGEMLEFMPFGAGRRACPGTPMATRVVTLILASLLHAFEWRLPDGMRPCDVDVRGRFGTSLNMVTPLKAVPVPMTRGKQRVYVD</sequence>
<dbReference type="Gramene" id="LPERR09G08730.1">
    <property type="protein sequence ID" value="LPERR09G08730.1"/>
    <property type="gene ID" value="LPERR09G08730"/>
</dbReference>
<dbReference type="InterPro" id="IPR001128">
    <property type="entry name" value="Cyt_P450"/>
</dbReference>
<dbReference type="PANTHER" id="PTHR47950:SF48">
    <property type="entry name" value="CYTOCHROME P450 FAMILY PROTEIN, EXPRESSED"/>
    <property type="match status" value="1"/>
</dbReference>
<evidence type="ECO:0000256" key="7">
    <source>
        <dbReference type="ARBA" id="ARBA00023004"/>
    </source>
</evidence>
<dbReference type="PROSITE" id="PS00086">
    <property type="entry name" value="CYTOCHROME_P450"/>
    <property type="match status" value="1"/>
</dbReference>
<feature type="chain" id="PRO_5012407277" description="Cytochrome P450" evidence="10">
    <location>
        <begin position="16"/>
        <end position="520"/>
    </location>
</feature>
<keyword evidence="5" id="KW-0472">Membrane</keyword>
<accession>A0A0D9XEA8</accession>
<dbReference type="eggNOG" id="KOG0156">
    <property type="taxonomic scope" value="Eukaryota"/>
</dbReference>
<keyword evidence="6 9" id="KW-0560">Oxidoreductase</keyword>
<proteinExistence type="inferred from homology"/>
<protein>
    <recommendedName>
        <fullName evidence="13">Cytochrome P450</fullName>
    </recommendedName>
</protein>
<dbReference type="AlphaFoldDB" id="A0A0D9XEA8"/>
<dbReference type="GO" id="GO:0005506">
    <property type="term" value="F:iron ion binding"/>
    <property type="evidence" value="ECO:0007669"/>
    <property type="project" value="InterPro"/>
</dbReference>
<reference evidence="12" key="2">
    <citation type="submission" date="2013-12" db="EMBL/GenBank/DDBJ databases">
        <authorList>
            <person name="Yu Y."/>
            <person name="Lee S."/>
            <person name="de Baynast K."/>
            <person name="Wissotski M."/>
            <person name="Liu L."/>
            <person name="Talag J."/>
            <person name="Goicoechea J."/>
            <person name="Angelova A."/>
            <person name="Jetty R."/>
            <person name="Kudrna D."/>
            <person name="Golser W."/>
            <person name="Rivera L."/>
            <person name="Zhang J."/>
            <person name="Wing R."/>
        </authorList>
    </citation>
    <scope>NUCLEOTIDE SEQUENCE</scope>
</reference>
<evidence type="ECO:0000256" key="6">
    <source>
        <dbReference type="ARBA" id="ARBA00023002"/>
    </source>
</evidence>
<keyword evidence="8 9" id="KW-0349">Heme</keyword>
<keyword evidence="9" id="KW-0503">Monooxygenase</keyword>
<dbReference type="CDD" id="cd11073">
    <property type="entry name" value="CYP76-like"/>
    <property type="match status" value="1"/>
</dbReference>
<keyword evidence="3 8" id="KW-0479">Metal-binding</keyword>
<evidence type="ECO:0000256" key="1">
    <source>
        <dbReference type="ARBA" id="ARBA00010617"/>
    </source>
</evidence>
<keyword evidence="10" id="KW-0732">Signal</keyword>
<dbReference type="FunFam" id="1.10.630.10:FF:000007">
    <property type="entry name" value="Cytochrome P450 76C4"/>
    <property type="match status" value="1"/>
</dbReference>
<evidence type="ECO:0000256" key="5">
    <source>
        <dbReference type="ARBA" id="ARBA00022989"/>
    </source>
</evidence>
<reference evidence="11" key="3">
    <citation type="submission" date="2015-04" db="UniProtKB">
        <authorList>
            <consortium name="EnsemblPlants"/>
        </authorList>
    </citation>
    <scope>IDENTIFICATION</scope>
</reference>
<comment type="cofactor">
    <cofactor evidence="8">
        <name>heme</name>
        <dbReference type="ChEBI" id="CHEBI:30413"/>
    </cofactor>
</comment>
<evidence type="ECO:0008006" key="13">
    <source>
        <dbReference type="Google" id="ProtNLM"/>
    </source>
</evidence>
<dbReference type="InterPro" id="IPR017972">
    <property type="entry name" value="Cyt_P450_CS"/>
</dbReference>
<dbReference type="Proteomes" id="UP000032180">
    <property type="component" value="Chromosome 9"/>
</dbReference>
<dbReference type="InterPro" id="IPR002401">
    <property type="entry name" value="Cyt_P450_E_grp-I"/>
</dbReference>
<dbReference type="GO" id="GO:0016709">
    <property type="term" value="F:oxidoreductase activity, acting on paired donors, with incorporation or reduction of molecular oxygen, NAD(P)H as one donor, and incorporation of one atom of oxygen"/>
    <property type="evidence" value="ECO:0007669"/>
    <property type="project" value="UniProtKB-ARBA"/>
</dbReference>
<dbReference type="GO" id="GO:0006952">
    <property type="term" value="P:defense response"/>
    <property type="evidence" value="ECO:0007669"/>
    <property type="project" value="UniProtKB-KW"/>
</dbReference>
<keyword evidence="4" id="KW-0611">Plant defense</keyword>
<evidence type="ECO:0000313" key="12">
    <source>
        <dbReference type="Proteomes" id="UP000032180"/>
    </source>
</evidence>
<evidence type="ECO:0000313" key="11">
    <source>
        <dbReference type="EnsemblPlants" id="LPERR09G08730.1"/>
    </source>
</evidence>
<evidence type="ECO:0000256" key="2">
    <source>
        <dbReference type="ARBA" id="ARBA00022692"/>
    </source>
</evidence>
<evidence type="ECO:0000256" key="4">
    <source>
        <dbReference type="ARBA" id="ARBA00022821"/>
    </source>
</evidence>
<evidence type="ECO:0000256" key="10">
    <source>
        <dbReference type="SAM" id="SignalP"/>
    </source>
</evidence>
<evidence type="ECO:0000256" key="3">
    <source>
        <dbReference type="ARBA" id="ARBA00022723"/>
    </source>
</evidence>
<dbReference type="PRINTS" id="PR00463">
    <property type="entry name" value="EP450I"/>
</dbReference>
<reference evidence="11 12" key="1">
    <citation type="submission" date="2012-08" db="EMBL/GenBank/DDBJ databases">
        <title>Oryza genome evolution.</title>
        <authorList>
            <person name="Wing R.A."/>
        </authorList>
    </citation>
    <scope>NUCLEOTIDE SEQUENCE</scope>
</reference>